<sequence length="343" mass="38334">MTPQPLSGDMVWITWEIQQLRYNGGKNQSLLSYSLSVYRIVAVGALALLIWDIIITFPDEVHYIWPQSQRSPTKWVFLLTRYFGLLAQASKLTNVFTSASSSTRRLVSICLTVIDSQFSIEECRMIYATQVVCGGILMACIQAILMLRVYALYSQDRRIAVAMITLLVAEIGSMPGVIQLTMPTNTGNMCMKPITVRDIALFGVSAILPQLLVLGLTIVKFFSGLRDGWGAIPIVSRLVRDDIILVAVIVVWVVISAALTSINTMYGYIGYSYVRFRSFLSFSCRRSHYPTSLLSDFSTHFILRWWSQLVAIFNPVRGGPAQPNLLSAAARLIPASVDRDAEW</sequence>
<keyword evidence="1" id="KW-0472">Membrane</keyword>
<feature type="transmembrane region" description="Helical" evidence="1">
    <location>
        <begin position="131"/>
        <end position="153"/>
    </location>
</feature>
<feature type="transmembrane region" description="Helical" evidence="1">
    <location>
        <begin position="37"/>
        <end position="57"/>
    </location>
</feature>
<dbReference type="EMBL" id="NHYD01000271">
    <property type="protein sequence ID" value="PPQ94707.1"/>
    <property type="molecule type" value="Genomic_DNA"/>
</dbReference>
<evidence type="ECO:0000313" key="4">
    <source>
        <dbReference type="Proteomes" id="UP000283269"/>
    </source>
</evidence>
<keyword evidence="1" id="KW-0812">Transmembrane</keyword>
<gene>
    <name evidence="3" type="ORF">CVT25_009562</name>
</gene>
<dbReference type="Pfam" id="PF20151">
    <property type="entry name" value="DUF6533"/>
    <property type="match status" value="1"/>
</dbReference>
<feature type="transmembrane region" description="Helical" evidence="1">
    <location>
        <begin position="243"/>
        <end position="269"/>
    </location>
</feature>
<dbReference type="STRING" id="93625.A0A409XVH8"/>
<evidence type="ECO:0000313" key="3">
    <source>
        <dbReference type="EMBL" id="PPQ94707.1"/>
    </source>
</evidence>
<comment type="caution">
    <text evidence="3">The sequence shown here is derived from an EMBL/GenBank/DDBJ whole genome shotgun (WGS) entry which is preliminary data.</text>
</comment>
<protein>
    <recommendedName>
        <fullName evidence="2">DUF6533 domain-containing protein</fullName>
    </recommendedName>
</protein>
<feature type="transmembrane region" description="Helical" evidence="1">
    <location>
        <begin position="159"/>
        <end position="178"/>
    </location>
</feature>
<evidence type="ECO:0000256" key="1">
    <source>
        <dbReference type="SAM" id="Phobius"/>
    </source>
</evidence>
<keyword evidence="4" id="KW-1185">Reference proteome</keyword>
<dbReference type="AlphaFoldDB" id="A0A409XVH8"/>
<dbReference type="InterPro" id="IPR045340">
    <property type="entry name" value="DUF6533"/>
</dbReference>
<feature type="transmembrane region" description="Helical" evidence="1">
    <location>
        <begin position="199"/>
        <end position="223"/>
    </location>
</feature>
<accession>A0A409XVH8</accession>
<dbReference type="OrthoDB" id="3066463at2759"/>
<feature type="domain" description="DUF6533" evidence="2">
    <location>
        <begin position="41"/>
        <end position="86"/>
    </location>
</feature>
<proteinExistence type="predicted"/>
<name>A0A409XVH8_PSICY</name>
<dbReference type="Proteomes" id="UP000283269">
    <property type="component" value="Unassembled WGS sequence"/>
</dbReference>
<keyword evidence="1" id="KW-1133">Transmembrane helix</keyword>
<evidence type="ECO:0000259" key="2">
    <source>
        <dbReference type="Pfam" id="PF20151"/>
    </source>
</evidence>
<dbReference type="InParanoid" id="A0A409XVH8"/>
<organism evidence="3 4">
    <name type="scientific">Psilocybe cyanescens</name>
    <dbReference type="NCBI Taxonomy" id="93625"/>
    <lineage>
        <taxon>Eukaryota</taxon>
        <taxon>Fungi</taxon>
        <taxon>Dikarya</taxon>
        <taxon>Basidiomycota</taxon>
        <taxon>Agaricomycotina</taxon>
        <taxon>Agaricomycetes</taxon>
        <taxon>Agaricomycetidae</taxon>
        <taxon>Agaricales</taxon>
        <taxon>Agaricineae</taxon>
        <taxon>Strophariaceae</taxon>
        <taxon>Psilocybe</taxon>
    </lineage>
</organism>
<reference evidence="3 4" key="1">
    <citation type="journal article" date="2018" name="Evol. Lett.">
        <title>Horizontal gene cluster transfer increased hallucinogenic mushroom diversity.</title>
        <authorList>
            <person name="Reynolds H.T."/>
            <person name="Vijayakumar V."/>
            <person name="Gluck-Thaler E."/>
            <person name="Korotkin H.B."/>
            <person name="Matheny P.B."/>
            <person name="Slot J.C."/>
        </authorList>
    </citation>
    <scope>NUCLEOTIDE SEQUENCE [LARGE SCALE GENOMIC DNA]</scope>
    <source>
        <strain evidence="3 4">2631</strain>
    </source>
</reference>